<feature type="domain" description="Single-stranded DNA binding protein Ssb-like OB fold" evidence="2">
    <location>
        <begin position="63"/>
        <end position="119"/>
    </location>
</feature>
<dbReference type="SUPFAM" id="SSF50249">
    <property type="entry name" value="Nucleic acid-binding proteins"/>
    <property type="match status" value="1"/>
</dbReference>
<accession>A0A1R2BHW6</accession>
<dbReference type="Gene3D" id="2.40.50.140">
    <property type="entry name" value="Nucleic acid-binding proteins"/>
    <property type="match status" value="1"/>
</dbReference>
<evidence type="ECO:0000313" key="3">
    <source>
        <dbReference type="EMBL" id="OMJ76362.1"/>
    </source>
</evidence>
<evidence type="ECO:0000313" key="4">
    <source>
        <dbReference type="Proteomes" id="UP000187209"/>
    </source>
</evidence>
<sequence length="143" mass="16455">MEPNRRGRGRNRRFRDRGGRGGDFSHSVEVRKPAFKTVEEISPEMIGINIKLKVIFLGSNNNREVLMGDNTGSVIVLVYDNSLLQQLRENTSVYVRNGFVEMKNDAFIRLKTNEWGKIEIAEDNFDFIVKKGNNISEVEYTIE</sequence>
<evidence type="ECO:0000256" key="1">
    <source>
        <dbReference type="SAM" id="MobiDB-lite"/>
    </source>
</evidence>
<proteinExistence type="predicted"/>
<feature type="compositionally biased region" description="Basic residues" evidence="1">
    <location>
        <begin position="1"/>
        <end position="15"/>
    </location>
</feature>
<dbReference type="PANTHER" id="PTHR31472">
    <property type="entry name" value="OS05G0244600 PROTEIN"/>
    <property type="match status" value="1"/>
</dbReference>
<dbReference type="EMBL" id="MPUH01000636">
    <property type="protein sequence ID" value="OMJ76362.1"/>
    <property type="molecule type" value="Genomic_DNA"/>
</dbReference>
<name>A0A1R2BHW6_9CILI</name>
<dbReference type="AlphaFoldDB" id="A0A1R2BHW6"/>
<dbReference type="InterPro" id="IPR012340">
    <property type="entry name" value="NA-bd_OB-fold"/>
</dbReference>
<reference evidence="3 4" key="1">
    <citation type="submission" date="2016-11" db="EMBL/GenBank/DDBJ databases">
        <title>The macronuclear genome of Stentor coeruleus: a giant cell with tiny introns.</title>
        <authorList>
            <person name="Slabodnick M."/>
            <person name="Ruby J.G."/>
            <person name="Reiff S.B."/>
            <person name="Swart E.C."/>
            <person name="Gosai S."/>
            <person name="Prabakaran S."/>
            <person name="Witkowska E."/>
            <person name="Larue G.E."/>
            <person name="Fisher S."/>
            <person name="Freeman R.M."/>
            <person name="Gunawardena J."/>
            <person name="Chu W."/>
            <person name="Stover N.A."/>
            <person name="Gregory B.D."/>
            <person name="Nowacki M."/>
            <person name="Derisi J."/>
            <person name="Roy S.W."/>
            <person name="Marshall W.F."/>
            <person name="Sood P."/>
        </authorList>
    </citation>
    <scope>NUCLEOTIDE SEQUENCE [LARGE SCALE GENOMIC DNA]</scope>
    <source>
        <strain evidence="3">WM001</strain>
    </source>
</reference>
<organism evidence="3 4">
    <name type="scientific">Stentor coeruleus</name>
    <dbReference type="NCBI Taxonomy" id="5963"/>
    <lineage>
        <taxon>Eukaryota</taxon>
        <taxon>Sar</taxon>
        <taxon>Alveolata</taxon>
        <taxon>Ciliophora</taxon>
        <taxon>Postciliodesmatophora</taxon>
        <taxon>Heterotrichea</taxon>
        <taxon>Heterotrichida</taxon>
        <taxon>Stentoridae</taxon>
        <taxon>Stentor</taxon>
    </lineage>
</organism>
<feature type="region of interest" description="Disordered" evidence="1">
    <location>
        <begin position="1"/>
        <end position="26"/>
    </location>
</feature>
<protein>
    <recommendedName>
        <fullName evidence="2">Single-stranded DNA binding protein Ssb-like OB fold domain-containing protein</fullName>
    </recommendedName>
</protein>
<dbReference type="PANTHER" id="PTHR31472:SF5">
    <property type="entry name" value="OS05G0244600 PROTEIN"/>
    <property type="match status" value="1"/>
</dbReference>
<dbReference type="Proteomes" id="UP000187209">
    <property type="component" value="Unassembled WGS sequence"/>
</dbReference>
<comment type="caution">
    <text evidence="3">The sequence shown here is derived from an EMBL/GenBank/DDBJ whole genome shotgun (WGS) entry which is preliminary data.</text>
</comment>
<dbReference type="OrthoDB" id="2274046at2759"/>
<gene>
    <name evidence="3" type="ORF">SteCoe_24304</name>
</gene>
<keyword evidence="4" id="KW-1185">Reference proteome</keyword>
<evidence type="ECO:0000259" key="2">
    <source>
        <dbReference type="Pfam" id="PF21473"/>
    </source>
</evidence>
<dbReference type="Pfam" id="PF21473">
    <property type="entry name" value="OB_Ssb-like"/>
    <property type="match status" value="1"/>
</dbReference>
<dbReference type="InterPro" id="IPR048970">
    <property type="entry name" value="OB_Ssb-like"/>
</dbReference>